<sequence length="206" mass="22978">MPELFCILLAGPNGSGKSSAFPKLKLEGELINADEISKALPEADDGQSKDWRAAEIALDKIAEMLETRQSFIFETTLSSAHSIRLMRKAKAGGFTVGLYYTALDSVETNIERVRQRVLKGGHDIPEDVIRRRHRGSFVKLSEALKIADEVLLVDNSDLEPHVVFEITSGEVQSFDIDETQELHALFAAKVCEAYDLIRQDSGFRKR</sequence>
<dbReference type="InterPro" id="IPR027417">
    <property type="entry name" value="P-loop_NTPase"/>
</dbReference>
<dbReference type="Gene3D" id="3.40.50.300">
    <property type="entry name" value="P-loop containing nucleotide triphosphate hydrolases"/>
    <property type="match status" value="1"/>
</dbReference>
<protein>
    <submittedName>
        <fullName evidence="4">Putative ABC-type ATPase</fullName>
    </submittedName>
</protein>
<feature type="domain" description="Zeta toxin" evidence="3">
    <location>
        <begin position="7"/>
        <end position="153"/>
    </location>
</feature>
<evidence type="ECO:0000313" key="4">
    <source>
        <dbReference type="EMBL" id="MBB4236950.1"/>
    </source>
</evidence>
<keyword evidence="1" id="KW-0547">Nucleotide-binding</keyword>
<reference evidence="4 5" key="1">
    <citation type="submission" date="2020-08" db="EMBL/GenBank/DDBJ databases">
        <title>Genomic Encyclopedia of Type Strains, Phase IV (KMG-V): Genome sequencing to study the core and pangenomes of soil and plant-associated prokaryotes.</title>
        <authorList>
            <person name="Whitman W."/>
        </authorList>
    </citation>
    <scope>NUCLEOTIDE SEQUENCE [LARGE SCALE GENOMIC DNA]</scope>
    <source>
        <strain evidence="4 5">SEMIA 4089</strain>
    </source>
</reference>
<dbReference type="SUPFAM" id="SSF52540">
    <property type="entry name" value="P-loop containing nucleoside triphosphate hydrolases"/>
    <property type="match status" value="1"/>
</dbReference>
<dbReference type="AlphaFoldDB" id="A0A7W6R5S5"/>
<dbReference type="PANTHER" id="PTHR39206">
    <property type="entry name" value="SLL8004 PROTEIN"/>
    <property type="match status" value="1"/>
</dbReference>
<dbReference type="Pfam" id="PF06414">
    <property type="entry name" value="Zeta_toxin"/>
    <property type="match status" value="1"/>
</dbReference>
<dbReference type="InterPro" id="IPR010488">
    <property type="entry name" value="Zeta_toxin_domain"/>
</dbReference>
<comment type="caution">
    <text evidence="4">The sequence shown here is derived from an EMBL/GenBank/DDBJ whole genome shotgun (WGS) entry which is preliminary data.</text>
</comment>
<organism evidence="4 5">
    <name type="scientific">Rhizobium esperanzae</name>
    <dbReference type="NCBI Taxonomy" id="1967781"/>
    <lineage>
        <taxon>Bacteria</taxon>
        <taxon>Pseudomonadati</taxon>
        <taxon>Pseudomonadota</taxon>
        <taxon>Alphaproteobacteria</taxon>
        <taxon>Hyphomicrobiales</taxon>
        <taxon>Rhizobiaceae</taxon>
        <taxon>Rhizobium/Agrobacterium group</taxon>
        <taxon>Rhizobium</taxon>
    </lineage>
</organism>
<proteinExistence type="predicted"/>
<evidence type="ECO:0000259" key="3">
    <source>
        <dbReference type="Pfam" id="PF06414"/>
    </source>
</evidence>
<evidence type="ECO:0000256" key="2">
    <source>
        <dbReference type="ARBA" id="ARBA00022840"/>
    </source>
</evidence>
<dbReference type="EMBL" id="JACIFY010000012">
    <property type="protein sequence ID" value="MBB4236950.1"/>
    <property type="molecule type" value="Genomic_DNA"/>
</dbReference>
<dbReference type="Proteomes" id="UP000540909">
    <property type="component" value="Unassembled WGS sequence"/>
</dbReference>
<gene>
    <name evidence="4" type="ORF">GGD57_003546</name>
</gene>
<dbReference type="GO" id="GO:0005524">
    <property type="term" value="F:ATP binding"/>
    <property type="evidence" value="ECO:0007669"/>
    <property type="project" value="UniProtKB-KW"/>
</dbReference>
<dbReference type="RefSeq" id="WP_184471568.1">
    <property type="nucleotide sequence ID" value="NZ_JACIFY010000012.1"/>
</dbReference>
<dbReference type="GO" id="GO:0016301">
    <property type="term" value="F:kinase activity"/>
    <property type="evidence" value="ECO:0007669"/>
    <property type="project" value="InterPro"/>
</dbReference>
<keyword evidence="2" id="KW-0067">ATP-binding</keyword>
<dbReference type="PANTHER" id="PTHR39206:SF1">
    <property type="entry name" value="SLL8004 PROTEIN"/>
    <property type="match status" value="1"/>
</dbReference>
<evidence type="ECO:0000313" key="5">
    <source>
        <dbReference type="Proteomes" id="UP000540909"/>
    </source>
</evidence>
<name>A0A7W6R5S5_9HYPH</name>
<accession>A0A7W6R5S5</accession>
<evidence type="ECO:0000256" key="1">
    <source>
        <dbReference type="ARBA" id="ARBA00022741"/>
    </source>
</evidence>